<dbReference type="InterPro" id="IPR029767">
    <property type="entry name" value="WecB-like"/>
</dbReference>
<dbReference type="CDD" id="cd03786">
    <property type="entry name" value="GTB_UDP-GlcNAc_2-Epimerase"/>
    <property type="match status" value="1"/>
</dbReference>
<dbReference type="SUPFAM" id="SSF53756">
    <property type="entry name" value="UDP-Glycosyltransferase/glycogen phosphorylase"/>
    <property type="match status" value="1"/>
</dbReference>
<dbReference type="EC" id="5.1.3.14" evidence="3"/>
<keyword evidence="1 3" id="KW-0413">Isomerase</keyword>
<gene>
    <name evidence="3" type="primary">wecB</name>
    <name evidence="3" type="ORF">H8B19_03915</name>
</gene>
<accession>A0A8J6IMQ3</accession>
<keyword evidence="4" id="KW-1185">Reference proteome</keyword>
<dbReference type="EMBL" id="JACNEP010000002">
    <property type="protein sequence ID" value="MBC3765010.1"/>
    <property type="molecule type" value="Genomic_DNA"/>
</dbReference>
<dbReference type="Proteomes" id="UP000601768">
    <property type="component" value="Unassembled WGS sequence"/>
</dbReference>
<dbReference type="Gene3D" id="3.40.50.2000">
    <property type="entry name" value="Glycogen Phosphorylase B"/>
    <property type="match status" value="2"/>
</dbReference>
<comment type="similarity">
    <text evidence="1">Belongs to the UDP-N-acetylglucosamine 2-epimerase family.</text>
</comment>
<feature type="domain" description="UDP-N-acetylglucosamine 2-epimerase" evidence="2">
    <location>
        <begin position="29"/>
        <end position="358"/>
    </location>
</feature>
<evidence type="ECO:0000259" key="2">
    <source>
        <dbReference type="Pfam" id="PF02350"/>
    </source>
</evidence>
<dbReference type="AlphaFoldDB" id="A0A8J6IMQ3"/>
<dbReference type="RefSeq" id="WP_186505471.1">
    <property type="nucleotide sequence ID" value="NZ_JACNEP010000002.1"/>
</dbReference>
<organism evidence="3 4">
    <name type="scientific">Neptunicella marina</name>
    <dbReference type="NCBI Taxonomy" id="2125989"/>
    <lineage>
        <taxon>Bacteria</taxon>
        <taxon>Pseudomonadati</taxon>
        <taxon>Pseudomonadota</taxon>
        <taxon>Gammaproteobacteria</taxon>
        <taxon>Alteromonadales</taxon>
        <taxon>Alteromonadaceae</taxon>
        <taxon>Neptunicella</taxon>
    </lineage>
</organism>
<proteinExistence type="inferred from homology"/>
<dbReference type="PANTHER" id="PTHR43174">
    <property type="entry name" value="UDP-N-ACETYLGLUCOSAMINE 2-EPIMERASE"/>
    <property type="match status" value="1"/>
</dbReference>
<reference evidence="3" key="1">
    <citation type="journal article" date="2018" name="Int. J. Syst. Evol. Microbiol.">
        <title>Neptunicella marina gen. nov., sp. nov., isolated from surface seawater.</title>
        <authorList>
            <person name="Liu X."/>
            <person name="Lai Q."/>
            <person name="Du Y."/>
            <person name="Zhang X."/>
            <person name="Liu Z."/>
            <person name="Sun F."/>
            <person name="Shao Z."/>
        </authorList>
    </citation>
    <scope>NUCLEOTIDE SEQUENCE</scope>
    <source>
        <strain evidence="3">S27-2</strain>
    </source>
</reference>
<name>A0A8J6IMQ3_9ALTE</name>
<sequence length="364" mass="40787">MKIINVVGARPQFVKAAVVSRAIQSHNQNNAEKINEIIVHTGQHFDSNMSDVFFEQLSIPKPSYNLQVNQCSHAQMTAQIMQKFEAILIQEAPDCIIVYGDTNSTIAAALTAVKMHIPIAHIEAGLRSYNRKMPEEINRILTDQCSTYLFAPTEQALQNLRQEGITQNTFMYGDVMQDAVSQFAMLTSSHGNVLNQYAVRPKQYVLCTLHRAHTLSSATVLQQAIDCLAWIAGQTTLLLPLHPATHNKLKEYGISLPDSLTVTAPLSYLEMLELESNASFIVTDSGGVQKEAYMHKIPCITMRDETEWVETLENGWNTLTGINLNKIQTAWTQIHSFNAPWNPLYGDGDCADKIIRCLHQKLHH</sequence>
<comment type="caution">
    <text evidence="3">The sequence shown here is derived from an EMBL/GenBank/DDBJ whole genome shotgun (WGS) entry which is preliminary data.</text>
</comment>
<protein>
    <submittedName>
        <fullName evidence="3">UDP-N-acetylglucosamine 2-epimerase (Non-hydrolyzing)</fullName>
        <ecNumber evidence="3">5.1.3.14</ecNumber>
    </submittedName>
</protein>
<dbReference type="GO" id="GO:0008761">
    <property type="term" value="F:UDP-N-acetylglucosamine 2-epimerase activity"/>
    <property type="evidence" value="ECO:0007669"/>
    <property type="project" value="UniProtKB-EC"/>
</dbReference>
<dbReference type="PANTHER" id="PTHR43174:SF1">
    <property type="entry name" value="UDP-N-ACETYLGLUCOSAMINE 2-EPIMERASE"/>
    <property type="match status" value="1"/>
</dbReference>
<evidence type="ECO:0000313" key="3">
    <source>
        <dbReference type="EMBL" id="MBC3765010.1"/>
    </source>
</evidence>
<dbReference type="NCBIfam" id="TIGR00236">
    <property type="entry name" value="wecB"/>
    <property type="match status" value="1"/>
</dbReference>
<dbReference type="InterPro" id="IPR003331">
    <property type="entry name" value="UDP_GlcNAc_Epimerase_2_dom"/>
</dbReference>
<reference evidence="3" key="2">
    <citation type="submission" date="2020-08" db="EMBL/GenBank/DDBJ databases">
        <authorList>
            <person name="Lai Q."/>
        </authorList>
    </citation>
    <scope>NUCLEOTIDE SEQUENCE</scope>
    <source>
        <strain evidence="3">S27-2</strain>
    </source>
</reference>
<evidence type="ECO:0000313" key="4">
    <source>
        <dbReference type="Proteomes" id="UP000601768"/>
    </source>
</evidence>
<dbReference type="Pfam" id="PF02350">
    <property type="entry name" value="Epimerase_2"/>
    <property type="match status" value="1"/>
</dbReference>
<evidence type="ECO:0000256" key="1">
    <source>
        <dbReference type="RuleBase" id="RU003513"/>
    </source>
</evidence>